<evidence type="ECO:0000313" key="10">
    <source>
        <dbReference type="Proteomes" id="UP001378188"/>
    </source>
</evidence>
<proteinExistence type="inferred from homology"/>
<organism evidence="9 10">
    <name type="scientific">Microbaculum marinum</name>
    <dbReference type="NCBI Taxonomy" id="1764581"/>
    <lineage>
        <taxon>Bacteria</taxon>
        <taxon>Pseudomonadati</taxon>
        <taxon>Pseudomonadota</taxon>
        <taxon>Alphaproteobacteria</taxon>
        <taxon>Hyphomicrobiales</taxon>
        <taxon>Tepidamorphaceae</taxon>
        <taxon>Microbaculum</taxon>
    </lineage>
</organism>
<comment type="caution">
    <text evidence="9">The sequence shown here is derived from an EMBL/GenBank/DDBJ whole genome shotgun (WGS) entry which is preliminary data.</text>
</comment>
<evidence type="ECO:0000256" key="4">
    <source>
        <dbReference type="ARBA" id="ARBA00022679"/>
    </source>
</evidence>
<dbReference type="GO" id="GO:0005737">
    <property type="term" value="C:cytoplasm"/>
    <property type="evidence" value="ECO:0007669"/>
    <property type="project" value="UniProtKB-SubCell"/>
</dbReference>
<dbReference type="GO" id="GO:0046872">
    <property type="term" value="F:metal ion binding"/>
    <property type="evidence" value="ECO:0007669"/>
    <property type="project" value="InterPro"/>
</dbReference>
<dbReference type="Proteomes" id="UP001378188">
    <property type="component" value="Unassembled WGS sequence"/>
</dbReference>
<name>A0AAW9RUY5_9HYPH</name>
<comment type="similarity">
    <text evidence="6">Belongs to the methyltransferase superfamily. RsmI family.</text>
</comment>
<keyword evidence="5 6" id="KW-0949">S-adenosyl-L-methionine</keyword>
<keyword evidence="7" id="KW-0067">ATP-binding</keyword>
<evidence type="ECO:0000256" key="5">
    <source>
        <dbReference type="ARBA" id="ARBA00022691"/>
    </source>
</evidence>
<dbReference type="RefSeq" id="WP_340330389.1">
    <property type="nucleotide sequence ID" value="NZ_JAZHOF010000005.1"/>
</dbReference>
<evidence type="ECO:0000256" key="1">
    <source>
        <dbReference type="ARBA" id="ARBA00022490"/>
    </source>
</evidence>
<dbReference type="FunFam" id="3.30.950.10:FF:000002">
    <property type="entry name" value="Ribosomal RNA small subunit methyltransferase I"/>
    <property type="match status" value="1"/>
</dbReference>
<dbReference type="Pfam" id="PF00590">
    <property type="entry name" value="TP_methylase"/>
    <property type="match status" value="1"/>
</dbReference>
<dbReference type="InterPro" id="IPR014777">
    <property type="entry name" value="4pyrrole_Mease_sub1"/>
</dbReference>
<comment type="catalytic activity">
    <reaction evidence="6">
        <text>cytidine(1402) in 16S rRNA + S-adenosyl-L-methionine = 2'-O-methylcytidine(1402) in 16S rRNA + S-adenosyl-L-homocysteine + H(+)</text>
        <dbReference type="Rhea" id="RHEA:42924"/>
        <dbReference type="Rhea" id="RHEA-COMP:10285"/>
        <dbReference type="Rhea" id="RHEA-COMP:10286"/>
        <dbReference type="ChEBI" id="CHEBI:15378"/>
        <dbReference type="ChEBI" id="CHEBI:57856"/>
        <dbReference type="ChEBI" id="CHEBI:59789"/>
        <dbReference type="ChEBI" id="CHEBI:74495"/>
        <dbReference type="ChEBI" id="CHEBI:82748"/>
        <dbReference type="EC" id="2.1.1.198"/>
    </reaction>
</comment>
<keyword evidence="4 6" id="KW-0808">Transferase</keyword>
<dbReference type="Pfam" id="PF23016">
    <property type="entry name" value="RsmI_C"/>
    <property type="match status" value="1"/>
</dbReference>
<dbReference type="NCBIfam" id="TIGR00096">
    <property type="entry name" value="16S rRNA (cytidine(1402)-2'-O)-methyltransferase"/>
    <property type="match status" value="1"/>
</dbReference>
<dbReference type="InterPro" id="IPR008189">
    <property type="entry name" value="rRNA_ssu_MeTfrase_I"/>
</dbReference>
<dbReference type="FunFam" id="3.40.1010.10:FF:000007">
    <property type="entry name" value="Ribosomal RNA small subunit methyltransferase I"/>
    <property type="match status" value="1"/>
</dbReference>
<dbReference type="EC" id="2.1.1.198" evidence="6"/>
<keyword evidence="10" id="KW-1185">Reference proteome</keyword>
<dbReference type="GO" id="GO:0070677">
    <property type="term" value="F:rRNA (cytosine-2'-O-)-methyltransferase activity"/>
    <property type="evidence" value="ECO:0007669"/>
    <property type="project" value="UniProtKB-UniRule"/>
</dbReference>
<evidence type="ECO:0000313" key="9">
    <source>
        <dbReference type="EMBL" id="MEJ8572700.1"/>
    </source>
</evidence>
<evidence type="ECO:0000259" key="8">
    <source>
        <dbReference type="PROSITE" id="PS50975"/>
    </source>
</evidence>
<evidence type="ECO:0000256" key="2">
    <source>
        <dbReference type="ARBA" id="ARBA00022552"/>
    </source>
</evidence>
<keyword evidence="7" id="KW-0547">Nucleotide-binding</keyword>
<dbReference type="InterPro" id="IPR011761">
    <property type="entry name" value="ATP-grasp"/>
</dbReference>
<evidence type="ECO:0000256" key="3">
    <source>
        <dbReference type="ARBA" id="ARBA00022603"/>
    </source>
</evidence>
<dbReference type="PROSITE" id="PS01296">
    <property type="entry name" value="RSMI"/>
    <property type="match status" value="1"/>
</dbReference>
<dbReference type="SUPFAM" id="SSF53790">
    <property type="entry name" value="Tetrapyrrole methylase"/>
    <property type="match status" value="1"/>
</dbReference>
<keyword evidence="1 6" id="KW-0963">Cytoplasm</keyword>
<dbReference type="PROSITE" id="PS50975">
    <property type="entry name" value="ATP_GRASP"/>
    <property type="match status" value="1"/>
</dbReference>
<sequence length="304" mass="31753">MTASPDNASVNAAIANAPADPPGLYVVATPIGNLADISLRALRVLARAGVVACEDTRVTRKLMTRYGLSTPLLSYHEHNAEARRPELIGRLAEGEIVALVSDAGTPMVSDPGSRLVMAAIEEGHAVFSVPGASALLAALVVAGLPCDRFWFEGFLPPKQAARRARIAELARIDGPVVIYEAPHRVTAALADLAEGLGDRPAVLARELTKRFETVLRAPLPELAASLAAGGSPKGEIVLVIGPGAGDADLLSDAEIDDRLADLAADMGVKRAAAQLAAETGLRRSDLYRRALELGDRRAAGDDGE</sequence>
<comment type="subcellular location">
    <subcellularLocation>
        <location evidence="6">Cytoplasm</location>
    </subcellularLocation>
</comment>
<reference evidence="9 10" key="1">
    <citation type="submission" date="2024-02" db="EMBL/GenBank/DDBJ databases">
        <title>Genome analysis and characterization of Microbaculum marinisediminis sp. nov., isolated from marine sediment.</title>
        <authorList>
            <person name="Du Z.-J."/>
            <person name="Ye Y.-Q."/>
            <person name="Zhang Z.-R."/>
            <person name="Yuan S.-M."/>
            <person name="Zhang X.-Y."/>
        </authorList>
    </citation>
    <scope>NUCLEOTIDE SEQUENCE [LARGE SCALE GENOMIC DNA]</scope>
    <source>
        <strain evidence="9 10">SDUM1044001</strain>
    </source>
</reference>
<dbReference type="InterPro" id="IPR035996">
    <property type="entry name" value="4pyrrol_Methylase_sf"/>
</dbReference>
<dbReference type="HAMAP" id="MF_01877">
    <property type="entry name" value="16SrRNA_methyltr_I"/>
    <property type="match status" value="1"/>
</dbReference>
<dbReference type="InterPro" id="IPR053910">
    <property type="entry name" value="RsmI_HTH"/>
</dbReference>
<dbReference type="InterPro" id="IPR014776">
    <property type="entry name" value="4pyrrole_Mease_sub2"/>
</dbReference>
<keyword evidence="2 6" id="KW-0698">rRNA processing</keyword>
<protein>
    <recommendedName>
        <fullName evidence="6">Ribosomal RNA small subunit methyltransferase I</fullName>
        <ecNumber evidence="6">2.1.1.198</ecNumber>
    </recommendedName>
    <alternativeName>
        <fullName evidence="6">16S rRNA 2'-O-ribose C1402 methyltransferase</fullName>
    </alternativeName>
    <alternativeName>
        <fullName evidence="6">rRNA (cytidine-2'-O-)-methyltransferase RsmI</fullName>
    </alternativeName>
</protein>
<dbReference type="GO" id="GO:0005524">
    <property type="term" value="F:ATP binding"/>
    <property type="evidence" value="ECO:0007669"/>
    <property type="project" value="UniProtKB-UniRule"/>
</dbReference>
<dbReference type="CDD" id="cd11648">
    <property type="entry name" value="RsmI"/>
    <property type="match status" value="1"/>
</dbReference>
<dbReference type="PANTHER" id="PTHR46111">
    <property type="entry name" value="RIBOSOMAL RNA SMALL SUBUNIT METHYLTRANSFERASE I"/>
    <property type="match status" value="1"/>
</dbReference>
<dbReference type="EMBL" id="JAZHOF010000005">
    <property type="protein sequence ID" value="MEJ8572700.1"/>
    <property type="molecule type" value="Genomic_DNA"/>
</dbReference>
<dbReference type="Gene3D" id="3.30.950.10">
    <property type="entry name" value="Methyltransferase, Cobalt-precorrin-4 Transmethylase, Domain 2"/>
    <property type="match status" value="1"/>
</dbReference>
<dbReference type="InterPro" id="IPR018063">
    <property type="entry name" value="SAM_MeTrfase_RsmI_CS"/>
</dbReference>
<dbReference type="Gene3D" id="3.40.1010.10">
    <property type="entry name" value="Cobalt-precorrin-4 Transmethylase, Domain 1"/>
    <property type="match status" value="1"/>
</dbReference>
<comment type="function">
    <text evidence="6">Catalyzes the 2'-O-methylation of the ribose of cytidine 1402 (C1402) in 16S rRNA.</text>
</comment>
<evidence type="ECO:0000256" key="6">
    <source>
        <dbReference type="HAMAP-Rule" id="MF_01877"/>
    </source>
</evidence>
<dbReference type="PANTHER" id="PTHR46111:SF1">
    <property type="entry name" value="RIBOSOMAL RNA SMALL SUBUNIT METHYLTRANSFERASE I"/>
    <property type="match status" value="1"/>
</dbReference>
<accession>A0AAW9RUY5</accession>
<evidence type="ECO:0000256" key="7">
    <source>
        <dbReference type="PROSITE-ProRule" id="PRU00409"/>
    </source>
</evidence>
<feature type="domain" description="ATP-grasp" evidence="8">
    <location>
        <begin position="60"/>
        <end position="292"/>
    </location>
</feature>
<gene>
    <name evidence="6 9" type="primary">rsmI</name>
    <name evidence="9" type="ORF">V3328_14510</name>
</gene>
<dbReference type="InterPro" id="IPR000878">
    <property type="entry name" value="4pyrrol_Mease"/>
</dbReference>
<dbReference type="AlphaFoldDB" id="A0AAW9RUY5"/>
<keyword evidence="3 6" id="KW-0489">Methyltransferase</keyword>
<dbReference type="PIRSF" id="PIRSF005917">
    <property type="entry name" value="MTase_YraL"/>
    <property type="match status" value="1"/>
</dbReference>